<evidence type="ECO:0008006" key="4">
    <source>
        <dbReference type="Google" id="ProtNLM"/>
    </source>
</evidence>
<feature type="signal peptide" evidence="1">
    <location>
        <begin position="1"/>
        <end position="27"/>
    </location>
</feature>
<gene>
    <name evidence="2" type="ORF">Sjap_007795</name>
</gene>
<keyword evidence="1" id="KW-0732">Signal</keyword>
<feature type="chain" id="PRO_5042961684" description="S-protein homolog" evidence="1">
    <location>
        <begin position="28"/>
        <end position="143"/>
    </location>
</feature>
<dbReference type="AlphaFoldDB" id="A0AAP0PDV9"/>
<comment type="caution">
    <text evidence="2">The sequence shown here is derived from an EMBL/GenBank/DDBJ whole genome shotgun (WGS) entry which is preliminary data.</text>
</comment>
<protein>
    <recommendedName>
        <fullName evidence="4">S-protein homolog</fullName>
    </recommendedName>
</protein>
<dbReference type="EMBL" id="JBBNAE010000003">
    <property type="protein sequence ID" value="KAK9137201.1"/>
    <property type="molecule type" value="Genomic_DNA"/>
</dbReference>
<proteinExistence type="predicted"/>
<name>A0AAP0PDV9_9MAGN</name>
<evidence type="ECO:0000313" key="2">
    <source>
        <dbReference type="EMBL" id="KAK9137201.1"/>
    </source>
</evidence>
<organism evidence="2 3">
    <name type="scientific">Stephania japonica</name>
    <dbReference type="NCBI Taxonomy" id="461633"/>
    <lineage>
        <taxon>Eukaryota</taxon>
        <taxon>Viridiplantae</taxon>
        <taxon>Streptophyta</taxon>
        <taxon>Embryophyta</taxon>
        <taxon>Tracheophyta</taxon>
        <taxon>Spermatophyta</taxon>
        <taxon>Magnoliopsida</taxon>
        <taxon>Ranunculales</taxon>
        <taxon>Menispermaceae</taxon>
        <taxon>Menispermoideae</taxon>
        <taxon>Cissampelideae</taxon>
        <taxon>Stephania</taxon>
    </lineage>
</organism>
<evidence type="ECO:0000313" key="3">
    <source>
        <dbReference type="Proteomes" id="UP001417504"/>
    </source>
</evidence>
<evidence type="ECO:0000256" key="1">
    <source>
        <dbReference type="SAM" id="SignalP"/>
    </source>
</evidence>
<accession>A0AAP0PDV9</accession>
<dbReference type="Proteomes" id="UP001417504">
    <property type="component" value="Unassembled WGS sequence"/>
</dbReference>
<sequence>MNSSSNNLFSVLVFLVMLALLVNSATTQPPDQARLLRVHNNITLTDKLLIICRDVRLPLTLASHEEVFLVLEVGVKEFECTANWEDPKSRKKYSMNFANLNKGWEARYCDYGRCMLYYSDDGLFVFYENNASFAPIATWNQTK</sequence>
<keyword evidence="3" id="KW-1185">Reference proteome</keyword>
<reference evidence="2 3" key="1">
    <citation type="submission" date="2024-01" db="EMBL/GenBank/DDBJ databases">
        <title>Genome assemblies of Stephania.</title>
        <authorList>
            <person name="Yang L."/>
        </authorList>
    </citation>
    <scope>NUCLEOTIDE SEQUENCE [LARGE SCALE GENOMIC DNA]</scope>
    <source>
        <strain evidence="2">QJT</strain>
        <tissue evidence="2">Leaf</tissue>
    </source>
</reference>